<evidence type="ECO:0000259" key="2">
    <source>
        <dbReference type="Pfam" id="PF00440"/>
    </source>
</evidence>
<dbReference type="SUPFAM" id="SSF46689">
    <property type="entry name" value="Homeodomain-like"/>
    <property type="match status" value="1"/>
</dbReference>
<feature type="domain" description="HTH tetR-type" evidence="2">
    <location>
        <begin position="24"/>
        <end position="71"/>
    </location>
</feature>
<dbReference type="Gene3D" id="1.10.10.60">
    <property type="entry name" value="Homeodomain-like"/>
    <property type="match status" value="1"/>
</dbReference>
<dbReference type="PANTHER" id="PTHR30328:SF54">
    <property type="entry name" value="HTH-TYPE TRANSCRIPTIONAL REPRESSOR SCO4008"/>
    <property type="match status" value="1"/>
</dbReference>
<dbReference type="Proteomes" id="UP001614394">
    <property type="component" value="Unassembled WGS sequence"/>
</dbReference>
<keyword evidence="1" id="KW-0238">DNA-binding</keyword>
<dbReference type="EMBL" id="JBITYG010000005">
    <property type="protein sequence ID" value="MFI9102708.1"/>
    <property type="molecule type" value="Genomic_DNA"/>
</dbReference>
<sequence>MRVTENAGPPAGRSVTATARRAQIVGAAIEAIAELGYAQTSFAKIAARAGISSTRLISYHFAGKDDLMRAVVDEATTAAVAFIRPRIAAVAGRAAVLAAYIEANLEFMSTHPAHIRALVDIAVNARTPDGAPLTVQDGPALELLERHFRDGQAEGVFRDFDPRVMAVSLRASIDAAAGVLAREPGADLTAYGTELVGIFERATQGEMS</sequence>
<evidence type="ECO:0000256" key="1">
    <source>
        <dbReference type="ARBA" id="ARBA00023125"/>
    </source>
</evidence>
<dbReference type="InterPro" id="IPR009057">
    <property type="entry name" value="Homeodomain-like_sf"/>
</dbReference>
<comment type="caution">
    <text evidence="3">The sequence shown here is derived from an EMBL/GenBank/DDBJ whole genome shotgun (WGS) entry which is preliminary data.</text>
</comment>
<evidence type="ECO:0000313" key="4">
    <source>
        <dbReference type="Proteomes" id="UP001614394"/>
    </source>
</evidence>
<organism evidence="3 4">
    <name type="scientific">Streptomyces fildesensis</name>
    <dbReference type="NCBI Taxonomy" id="375757"/>
    <lineage>
        <taxon>Bacteria</taxon>
        <taxon>Bacillati</taxon>
        <taxon>Actinomycetota</taxon>
        <taxon>Actinomycetes</taxon>
        <taxon>Kitasatosporales</taxon>
        <taxon>Streptomycetaceae</taxon>
        <taxon>Streptomyces</taxon>
    </lineage>
</organism>
<proteinExistence type="predicted"/>
<dbReference type="InterPro" id="IPR050109">
    <property type="entry name" value="HTH-type_TetR-like_transc_reg"/>
</dbReference>
<reference evidence="3 4" key="1">
    <citation type="submission" date="2024-10" db="EMBL/GenBank/DDBJ databases">
        <title>The Natural Products Discovery Center: Release of the First 8490 Sequenced Strains for Exploring Actinobacteria Biosynthetic Diversity.</title>
        <authorList>
            <person name="Kalkreuter E."/>
            <person name="Kautsar S.A."/>
            <person name="Yang D."/>
            <person name="Bader C.D."/>
            <person name="Teijaro C.N."/>
            <person name="Fluegel L."/>
            <person name="Davis C.M."/>
            <person name="Simpson J.R."/>
            <person name="Lauterbach L."/>
            <person name="Steele A.D."/>
            <person name="Gui C."/>
            <person name="Meng S."/>
            <person name="Li G."/>
            <person name="Viehrig K."/>
            <person name="Ye F."/>
            <person name="Su P."/>
            <person name="Kiefer A.F."/>
            <person name="Nichols A."/>
            <person name="Cepeda A.J."/>
            <person name="Yan W."/>
            <person name="Fan B."/>
            <person name="Jiang Y."/>
            <person name="Adhikari A."/>
            <person name="Zheng C.-J."/>
            <person name="Schuster L."/>
            <person name="Cowan T.M."/>
            <person name="Smanski M.J."/>
            <person name="Chevrette M.G."/>
            <person name="De Carvalho L.P.S."/>
            <person name="Shen B."/>
        </authorList>
    </citation>
    <scope>NUCLEOTIDE SEQUENCE [LARGE SCALE GENOMIC DNA]</scope>
    <source>
        <strain evidence="3 4">NPDC053399</strain>
    </source>
</reference>
<dbReference type="Gene3D" id="1.10.357.10">
    <property type="entry name" value="Tetracycline Repressor, domain 2"/>
    <property type="match status" value="1"/>
</dbReference>
<dbReference type="InterPro" id="IPR001647">
    <property type="entry name" value="HTH_TetR"/>
</dbReference>
<dbReference type="SUPFAM" id="SSF48498">
    <property type="entry name" value="Tetracyclin repressor-like, C-terminal domain"/>
    <property type="match status" value="1"/>
</dbReference>
<dbReference type="RefSeq" id="WP_399650702.1">
    <property type="nucleotide sequence ID" value="NZ_JBITYG010000005.1"/>
</dbReference>
<keyword evidence="4" id="KW-1185">Reference proteome</keyword>
<evidence type="ECO:0000313" key="3">
    <source>
        <dbReference type="EMBL" id="MFI9102708.1"/>
    </source>
</evidence>
<dbReference type="Pfam" id="PF00440">
    <property type="entry name" value="TetR_N"/>
    <property type="match status" value="1"/>
</dbReference>
<dbReference type="PANTHER" id="PTHR30328">
    <property type="entry name" value="TRANSCRIPTIONAL REPRESSOR"/>
    <property type="match status" value="1"/>
</dbReference>
<name>A0ABW8C9C4_9ACTN</name>
<accession>A0ABW8C9C4</accession>
<dbReference type="InterPro" id="IPR036271">
    <property type="entry name" value="Tet_transcr_reg_TetR-rel_C_sf"/>
</dbReference>
<gene>
    <name evidence="3" type="ORF">ACIGXA_19525</name>
</gene>
<protein>
    <submittedName>
        <fullName evidence="3">TetR/AcrR family transcriptional regulator</fullName>
    </submittedName>
</protein>